<comment type="catalytic activity">
    <reaction evidence="17">
        <text>L-lysyl-[protein] + acetyl-CoA = N(6)-acetyl-L-lysyl-[protein] + CoA + H(+)</text>
        <dbReference type="Rhea" id="RHEA:45948"/>
        <dbReference type="Rhea" id="RHEA-COMP:9752"/>
        <dbReference type="Rhea" id="RHEA-COMP:10731"/>
        <dbReference type="ChEBI" id="CHEBI:15378"/>
        <dbReference type="ChEBI" id="CHEBI:29969"/>
        <dbReference type="ChEBI" id="CHEBI:57287"/>
        <dbReference type="ChEBI" id="CHEBI:57288"/>
        <dbReference type="ChEBI" id="CHEBI:61930"/>
        <dbReference type="EC" id="2.3.1.48"/>
    </reaction>
</comment>
<evidence type="ECO:0000256" key="1">
    <source>
        <dbReference type="ARBA" id="ARBA00004123"/>
    </source>
</evidence>
<evidence type="ECO:0000256" key="20">
    <source>
        <dbReference type="SAM" id="MobiDB-lite"/>
    </source>
</evidence>
<keyword evidence="5" id="KW-1017">Isopeptide bond</keyword>
<feature type="compositionally biased region" description="Basic residues" evidence="20">
    <location>
        <begin position="1386"/>
        <end position="1399"/>
    </location>
</feature>
<dbReference type="Proteomes" id="UP001353858">
    <property type="component" value="Unassembled WGS sequence"/>
</dbReference>
<evidence type="ECO:0000256" key="15">
    <source>
        <dbReference type="ARBA" id="ARBA00023159"/>
    </source>
</evidence>
<evidence type="ECO:0000256" key="2">
    <source>
        <dbReference type="ARBA" id="ARBA00010107"/>
    </source>
</evidence>
<feature type="compositionally biased region" description="Basic and acidic residues" evidence="20">
    <location>
        <begin position="368"/>
        <end position="377"/>
    </location>
</feature>
<evidence type="ECO:0000256" key="5">
    <source>
        <dbReference type="ARBA" id="ARBA00022499"/>
    </source>
</evidence>
<feature type="compositionally biased region" description="Basic and acidic residues" evidence="20">
    <location>
        <begin position="1516"/>
        <end position="1548"/>
    </location>
</feature>
<evidence type="ECO:0000256" key="12">
    <source>
        <dbReference type="ARBA" id="ARBA00022843"/>
    </source>
</evidence>
<feature type="region of interest" description="Disordered" evidence="20">
    <location>
        <begin position="474"/>
        <end position="507"/>
    </location>
</feature>
<dbReference type="GO" id="GO:0005634">
    <property type="term" value="C:nucleus"/>
    <property type="evidence" value="ECO:0007669"/>
    <property type="project" value="UniProtKB-SubCell"/>
</dbReference>
<dbReference type="SMART" id="SM00249">
    <property type="entry name" value="PHD"/>
    <property type="match status" value="2"/>
</dbReference>
<dbReference type="PROSITE" id="PS52014">
    <property type="entry name" value="SAMD1_WH"/>
    <property type="match status" value="1"/>
</dbReference>
<dbReference type="Gene3D" id="3.30.60.60">
    <property type="entry name" value="N-acetyl transferase-like"/>
    <property type="match status" value="1"/>
</dbReference>
<dbReference type="Pfam" id="PF21524">
    <property type="entry name" value="SAMD1_WH"/>
    <property type="match status" value="1"/>
</dbReference>
<dbReference type="InterPro" id="IPR036388">
    <property type="entry name" value="WH-like_DNA-bd_sf"/>
</dbReference>
<feature type="compositionally biased region" description="Basic and acidic residues" evidence="20">
    <location>
        <begin position="1656"/>
        <end position="1667"/>
    </location>
</feature>
<feature type="domain" description="H15" evidence="22">
    <location>
        <begin position="89"/>
        <end position="161"/>
    </location>
</feature>
<keyword evidence="26" id="KW-1185">Reference proteome</keyword>
<feature type="compositionally biased region" description="Basic and acidic residues" evidence="20">
    <location>
        <begin position="604"/>
        <end position="618"/>
    </location>
</feature>
<feature type="compositionally biased region" description="Acidic residues" evidence="20">
    <location>
        <begin position="1467"/>
        <end position="1483"/>
    </location>
</feature>
<evidence type="ECO:0000256" key="4">
    <source>
        <dbReference type="ARBA" id="ARBA00022491"/>
    </source>
</evidence>
<keyword evidence="7" id="KW-0808">Transferase</keyword>
<dbReference type="GO" id="GO:0070776">
    <property type="term" value="C:MOZ/MORF histone acetyltransferase complex"/>
    <property type="evidence" value="ECO:0007669"/>
    <property type="project" value="TreeGrafter"/>
</dbReference>
<proteinExistence type="inferred from homology"/>
<feature type="compositionally biased region" description="Basic and acidic residues" evidence="20">
    <location>
        <begin position="1697"/>
        <end position="1719"/>
    </location>
</feature>
<feature type="region of interest" description="Disordered" evidence="20">
    <location>
        <begin position="161"/>
        <end position="192"/>
    </location>
</feature>
<dbReference type="GO" id="GO:0010484">
    <property type="term" value="F:histone H3 acetyltransferase activity"/>
    <property type="evidence" value="ECO:0007669"/>
    <property type="project" value="TreeGrafter"/>
</dbReference>
<evidence type="ECO:0000256" key="14">
    <source>
        <dbReference type="ARBA" id="ARBA00022990"/>
    </source>
</evidence>
<dbReference type="InterPro" id="IPR013083">
    <property type="entry name" value="Znf_RING/FYVE/PHD"/>
</dbReference>
<feature type="region of interest" description="Disordered" evidence="20">
    <location>
        <begin position="2308"/>
        <end position="2342"/>
    </location>
</feature>
<evidence type="ECO:0000256" key="16">
    <source>
        <dbReference type="ARBA" id="ARBA00023242"/>
    </source>
</evidence>
<feature type="region of interest" description="Disordered" evidence="20">
    <location>
        <begin position="2032"/>
        <end position="2073"/>
    </location>
</feature>
<dbReference type="InterPro" id="IPR040706">
    <property type="entry name" value="Zf-MYST"/>
</dbReference>
<evidence type="ECO:0000256" key="13">
    <source>
        <dbReference type="ARBA" id="ARBA00022853"/>
    </source>
</evidence>
<feature type="compositionally biased region" description="Basic and acidic residues" evidence="20">
    <location>
        <begin position="1484"/>
        <end position="1495"/>
    </location>
</feature>
<dbReference type="Gene3D" id="3.40.630.30">
    <property type="match status" value="1"/>
</dbReference>
<feature type="compositionally biased region" description="Basic and acidic residues" evidence="20">
    <location>
        <begin position="1591"/>
        <end position="1600"/>
    </location>
</feature>
<feature type="compositionally biased region" description="Basic residues" evidence="20">
    <location>
        <begin position="1191"/>
        <end position="1200"/>
    </location>
</feature>
<feature type="region of interest" description="Disordered" evidence="20">
    <location>
        <begin position="1416"/>
        <end position="1783"/>
    </location>
</feature>
<feature type="region of interest" description="Disordered" evidence="20">
    <location>
        <begin position="329"/>
        <end position="409"/>
    </location>
</feature>
<protein>
    <recommendedName>
        <fullName evidence="3">histone acetyltransferase</fullName>
        <ecNumber evidence="3">2.3.1.48</ecNumber>
    </recommendedName>
</protein>
<feature type="compositionally biased region" description="Low complexity" evidence="20">
    <location>
        <begin position="1201"/>
        <end position="1213"/>
    </location>
</feature>
<dbReference type="PROSITE" id="PS51504">
    <property type="entry name" value="H15"/>
    <property type="match status" value="1"/>
</dbReference>
<dbReference type="GO" id="GO:0006357">
    <property type="term" value="P:regulation of transcription by RNA polymerase II"/>
    <property type="evidence" value="ECO:0007669"/>
    <property type="project" value="TreeGrafter"/>
</dbReference>
<evidence type="ECO:0000256" key="9">
    <source>
        <dbReference type="ARBA" id="ARBA00022737"/>
    </source>
</evidence>
<dbReference type="InterPro" id="IPR001965">
    <property type="entry name" value="Znf_PHD"/>
</dbReference>
<keyword evidence="15" id="KW-0010">Activator</keyword>
<feature type="region of interest" description="Disordered" evidence="20">
    <location>
        <begin position="531"/>
        <end position="566"/>
    </location>
</feature>
<feature type="region of interest" description="Disordered" evidence="20">
    <location>
        <begin position="1971"/>
        <end position="2010"/>
    </location>
</feature>
<feature type="compositionally biased region" description="Basic and acidic residues" evidence="20">
    <location>
        <begin position="1875"/>
        <end position="1896"/>
    </location>
</feature>
<feature type="compositionally biased region" description="Polar residues" evidence="20">
    <location>
        <begin position="353"/>
        <end position="367"/>
    </location>
</feature>
<feature type="region of interest" description="Disordered" evidence="20">
    <location>
        <begin position="1854"/>
        <end position="1900"/>
    </location>
</feature>
<keyword evidence="10 19" id="KW-0863">Zinc-finger</keyword>
<feature type="active site" description="Proton donor/acceptor" evidence="18">
    <location>
        <position position="1044"/>
    </location>
</feature>
<dbReference type="FunFam" id="3.30.60.60:FF:000001">
    <property type="entry name" value="Histone acetyltransferase"/>
    <property type="match status" value="1"/>
</dbReference>
<feature type="region of interest" description="Disordered" evidence="20">
    <location>
        <begin position="604"/>
        <end position="625"/>
    </location>
</feature>
<evidence type="ECO:0000256" key="11">
    <source>
        <dbReference type="ARBA" id="ARBA00022833"/>
    </source>
</evidence>
<comment type="caution">
    <text evidence="25">The sequence shown here is derived from an EMBL/GenBank/DDBJ whole genome shotgun (WGS) entry which is preliminary data.</text>
</comment>
<feature type="domain" description="SAMD1-like winged helix (WH)" evidence="24">
    <location>
        <begin position="4"/>
        <end position="80"/>
    </location>
</feature>
<dbReference type="InterPro" id="IPR036390">
    <property type="entry name" value="WH_DNA-bd_sf"/>
</dbReference>
<keyword evidence="9" id="KW-0677">Repeat</keyword>
<evidence type="ECO:0000256" key="3">
    <source>
        <dbReference type="ARBA" id="ARBA00013184"/>
    </source>
</evidence>
<feature type="compositionally biased region" description="Basic and acidic residues" evidence="20">
    <location>
        <begin position="1316"/>
        <end position="1361"/>
    </location>
</feature>
<dbReference type="Pfam" id="PF00538">
    <property type="entry name" value="Linker_histone"/>
    <property type="match status" value="1"/>
</dbReference>
<feature type="region of interest" description="Disordered" evidence="20">
    <location>
        <begin position="1187"/>
        <end position="1376"/>
    </location>
</feature>
<feature type="compositionally biased region" description="Low complexity" evidence="20">
    <location>
        <begin position="474"/>
        <end position="485"/>
    </location>
</feature>
<feature type="compositionally biased region" description="Basic and acidic residues" evidence="20">
    <location>
        <begin position="1441"/>
        <end position="1456"/>
    </location>
</feature>
<dbReference type="PANTHER" id="PTHR10615:SF217">
    <property type="entry name" value="HISTONE ACETYLTRANSFERASE"/>
    <property type="match status" value="1"/>
</dbReference>
<keyword evidence="14" id="KW-0007">Acetylation</keyword>
<dbReference type="Pfam" id="PF01853">
    <property type="entry name" value="MOZ_SAS"/>
    <property type="match status" value="1"/>
</dbReference>
<keyword evidence="16" id="KW-0539">Nucleus</keyword>
<dbReference type="GO" id="GO:0040029">
    <property type="term" value="P:epigenetic regulation of gene expression"/>
    <property type="evidence" value="ECO:0007669"/>
    <property type="project" value="UniProtKB-ARBA"/>
</dbReference>
<feature type="compositionally biased region" description="Polar residues" evidence="20">
    <location>
        <begin position="1293"/>
        <end position="1315"/>
    </location>
</feature>
<dbReference type="InterPro" id="IPR002717">
    <property type="entry name" value="HAT_MYST-type"/>
</dbReference>
<evidence type="ECO:0000256" key="19">
    <source>
        <dbReference type="PROSITE-ProRule" id="PRU00146"/>
    </source>
</evidence>
<dbReference type="GO" id="GO:0008270">
    <property type="term" value="F:zinc ion binding"/>
    <property type="evidence" value="ECO:0007669"/>
    <property type="project" value="UniProtKB-KW"/>
</dbReference>
<evidence type="ECO:0000256" key="18">
    <source>
        <dbReference type="PIRSR" id="PIRSR602717-51"/>
    </source>
</evidence>
<evidence type="ECO:0000256" key="17">
    <source>
        <dbReference type="ARBA" id="ARBA00048017"/>
    </source>
</evidence>
<dbReference type="GO" id="GO:0006334">
    <property type="term" value="P:nucleosome assembly"/>
    <property type="evidence" value="ECO:0007669"/>
    <property type="project" value="InterPro"/>
</dbReference>
<comment type="similarity">
    <text evidence="2">Belongs to the MYST (SAS/MOZ) family.</text>
</comment>
<keyword evidence="6" id="KW-0597">Phosphoprotein</keyword>
<evidence type="ECO:0000256" key="6">
    <source>
        <dbReference type="ARBA" id="ARBA00022553"/>
    </source>
</evidence>
<keyword evidence="8" id="KW-0479">Metal-binding</keyword>
<gene>
    <name evidence="25" type="ORF">RN001_013121</name>
</gene>
<feature type="compositionally biased region" description="Polar residues" evidence="20">
    <location>
        <begin position="1972"/>
        <end position="1987"/>
    </location>
</feature>
<feature type="domain" description="PHD-type" evidence="21">
    <location>
        <begin position="254"/>
        <end position="304"/>
    </location>
</feature>
<feature type="compositionally biased region" description="Polar residues" evidence="20">
    <location>
        <begin position="380"/>
        <end position="397"/>
    </location>
</feature>
<dbReference type="GO" id="GO:0003682">
    <property type="term" value="F:chromatin binding"/>
    <property type="evidence" value="ECO:0007669"/>
    <property type="project" value="TreeGrafter"/>
</dbReference>
<feature type="domain" description="MYST-type HAT" evidence="23">
    <location>
        <begin position="868"/>
        <end position="1146"/>
    </location>
</feature>
<feature type="compositionally biased region" description="Polar residues" evidence="20">
    <location>
        <begin position="177"/>
        <end position="186"/>
    </location>
</feature>
<reference evidence="26" key="1">
    <citation type="submission" date="2023-01" db="EMBL/GenBank/DDBJ databases">
        <title>Key to firefly adult light organ development and bioluminescence: homeobox transcription factors regulate luciferase expression and transportation to peroxisome.</title>
        <authorList>
            <person name="Fu X."/>
        </authorList>
    </citation>
    <scope>NUCLEOTIDE SEQUENCE [LARGE SCALE GENOMIC DNA]</scope>
</reference>
<feature type="compositionally biased region" description="Polar residues" evidence="20">
    <location>
        <begin position="2109"/>
        <end position="2168"/>
    </location>
</feature>
<keyword evidence="13" id="KW-0156">Chromatin regulator</keyword>
<evidence type="ECO:0000259" key="21">
    <source>
        <dbReference type="PROSITE" id="PS50016"/>
    </source>
</evidence>
<dbReference type="InterPro" id="IPR005818">
    <property type="entry name" value="Histone_H1/H5_H15"/>
</dbReference>
<dbReference type="SUPFAM" id="SSF46785">
    <property type="entry name" value="Winged helix' DNA-binding domain"/>
    <property type="match status" value="1"/>
</dbReference>
<evidence type="ECO:0000256" key="8">
    <source>
        <dbReference type="ARBA" id="ARBA00022723"/>
    </source>
</evidence>
<feature type="compositionally biased region" description="Basic and acidic residues" evidence="20">
    <location>
        <begin position="1727"/>
        <end position="1783"/>
    </location>
</feature>
<feature type="compositionally biased region" description="Basic and acidic residues" evidence="20">
    <location>
        <begin position="399"/>
        <end position="408"/>
    </location>
</feature>
<dbReference type="SMART" id="SM00526">
    <property type="entry name" value="H15"/>
    <property type="match status" value="1"/>
</dbReference>
<name>A0AAN7P1W5_9COLE</name>
<dbReference type="SUPFAM" id="SSF55729">
    <property type="entry name" value="Acyl-CoA N-acyltransferases (Nat)"/>
    <property type="match status" value="1"/>
</dbReference>
<dbReference type="InterPro" id="IPR048589">
    <property type="entry name" value="SAMD1-like_WH"/>
</dbReference>
<feature type="region of interest" description="Disordered" evidence="20">
    <location>
        <begin position="1383"/>
        <end position="1402"/>
    </location>
</feature>
<comment type="subcellular location">
    <subcellularLocation>
        <location evidence="1">Nucleus</location>
    </subcellularLocation>
</comment>
<dbReference type="PROSITE" id="PS51726">
    <property type="entry name" value="MYST_HAT"/>
    <property type="match status" value="1"/>
</dbReference>
<feature type="compositionally biased region" description="Basic and acidic residues" evidence="20">
    <location>
        <begin position="1272"/>
        <end position="1285"/>
    </location>
</feature>
<evidence type="ECO:0000256" key="7">
    <source>
        <dbReference type="ARBA" id="ARBA00022679"/>
    </source>
</evidence>
<dbReference type="EMBL" id="JARPUR010000006">
    <property type="protein sequence ID" value="KAK4873761.1"/>
    <property type="molecule type" value="Genomic_DNA"/>
</dbReference>
<evidence type="ECO:0000259" key="24">
    <source>
        <dbReference type="PROSITE" id="PS52014"/>
    </source>
</evidence>
<feature type="region of interest" description="Disordered" evidence="20">
    <location>
        <begin position="638"/>
        <end position="672"/>
    </location>
</feature>
<evidence type="ECO:0000313" key="25">
    <source>
        <dbReference type="EMBL" id="KAK4873761.1"/>
    </source>
</evidence>
<keyword evidence="4" id="KW-0678">Repressor</keyword>
<feature type="compositionally biased region" description="Low complexity" evidence="20">
    <location>
        <begin position="2179"/>
        <end position="2199"/>
    </location>
</feature>
<dbReference type="FunFam" id="1.10.10.10:FF:000123">
    <property type="entry name" value="Histone acetyltransferase"/>
    <property type="match status" value="1"/>
</dbReference>
<evidence type="ECO:0000259" key="23">
    <source>
        <dbReference type="PROSITE" id="PS51726"/>
    </source>
</evidence>
<feature type="compositionally biased region" description="Polar residues" evidence="20">
    <location>
        <begin position="638"/>
        <end position="653"/>
    </location>
</feature>
<feature type="compositionally biased region" description="Polar residues" evidence="20">
    <location>
        <begin position="2325"/>
        <end position="2342"/>
    </location>
</feature>
<dbReference type="InterPro" id="IPR050603">
    <property type="entry name" value="MYST_HAT"/>
</dbReference>
<feature type="compositionally biased region" description="Basic and acidic residues" evidence="20">
    <location>
        <begin position="329"/>
        <end position="338"/>
    </location>
</feature>
<dbReference type="EC" id="2.3.1.48" evidence="3"/>
<dbReference type="InterPro" id="IPR019787">
    <property type="entry name" value="Znf_PHD-finger"/>
</dbReference>
<dbReference type="Pfam" id="PF17772">
    <property type="entry name" value="zf-MYST"/>
    <property type="match status" value="1"/>
</dbReference>
<sequence length="2568" mass="284960">MCEPEDVSQAVWSGWIIEAIRKIRSQKQRPSVERICHAIRQHHNYHEDVVSEHLETAVKDGTVLKVFNKGQSSYKDPMGLQSRTLVIEKGVEITKVIAKAVRELGQREGSTLKSIEKYIRQSHTVVESPETDLKTALRMAAKRAVSRGLIIQEGKAFKYNHSNSPTVRKKIDPATPKRSTSNNDEPSSPAAKTPGVLPICIECLGTEAKNSNGTFEKLSACSGCGSCVHVSCTNSGPELGLLIAKGSKWYCDDCKTCDSCGKSNVSTCLLCCCNCDRIYHMSCLEPPAERKPKCPWRCRHCLTHHDNTKSKKAKPGTNVKKKIDRMREKIKEKTKKVATETTDTAASTIVTTPSLKGSSRKTGAVHNSESDNSDHEGTPFPTTSTHVHPSETRTSPTIDRLETSDRMSKEKRKFFRLSAFNADKKRDKKLSPVNCDKKDQNLDRKSVRKAIAKKELVQRTSQKRVCKNAKLVETNNASKNAKTKNVQNKKSKGATTTTTKKVKGKLSKTKELLESDSNCSESVVVNNKVGVGTESSSSSSASSTSSSDDLSSSETESEQTATKVLEPQTFGSVGGITINGKDDVWGFAAAALATQTTKTAFATDKSEEKLDDGGDKSKPGSNQLKGLFDGLSHLFATPTLNRSRSGSSPNYNLSRRKKDDEPLTASPKAKTDVVNDNVKTEVVVKVEVTNTVKVPETKEEKSEKVETKPIDDDGQKQIKTTQLSRKIPHSAKVPTSESVQMTPSNLVKTAVNSKRHELERRKLFKSEAGLDTAGFSQKALIEDVRMKKRNLIVEATQANLPLSVLPLTNNHTGPFNMPPLPPGVTNKDVEVFRDTRDRANTTTTNLTIPVNNAENGGIFTSPSQAMAAQARCPAAIEFGMYDIQTWYSSPFPQEYARLPKLFLCEFCLKYTKSKAVLERHQDKCTWRHPPGTEIYRCGDLSMFEVDGNVNKIYCQNLCLLAKLFLDHKTLYYDVEPFLFYVLTKNDKKGCHLVGYFSKEKHCLQKYNVSCIMTMPQYQRQGFGRFLIDFSYLLSKEEGQPGTPEKPLSDLGRVSYHAYWKSVVLEYLYKHKNNKICLSTISKETGLYCQDIATALHQLNFIKSVSTDNGFAPTLCIEWDKVDIHAARVAKSKTRIPIDHECLRWTPLLTTAINPFREDKSDEDKDGVAMETADIVVPVPEKIIIETQQGVKTKKGRKRKTAATAKTAKTPKTPAVKDKSADATQLSTGDVEIEVTSSGRRRTRPSKYNETTYADVKYNKPHLPVETPKRKRNESGTLDKDEENDKKKIKPIETSANNNLLEVKTNNELPESSNDLKTPEPKVPESEDASVKKRRNQIKENAGERWSQRRAKRQDEVLKKVENSPAPVENKEASVEVKETPIVKTSSLKKRGRGKGRFKRMLADKKQLTLPDLIKEKLQSESDSIVSEKSDDELSMYGGKKFVKDQIEDKHLEVEKKPLRKRNSQISNEEDSSAEADDEMENDERDDKINAKDHKCSSPIIKYKLGALKQESLKNITHSDEKDTKPKDDLDAKPPDTKESVENAKKYERPPTPTSTTSESETEIDGQKIKILSQKEALELAKQSPVLSSPLKQEEVAKPPEKSPPSEVKDKKPCEKVDVPEKPIETETKIVEVPIPPEPVPKTEVETPPKPSVPDPKTTENLKVEEVPLRPPTPVTVVESKPPLPVAALAKDPVQNKPEVKQKEEKPKIANTKSHAEKKTCVQNETKTSTDTKIEIKPKEEPKTHAKQEPKIEAKHKPEKYDLPDMRYQKPDEKPFDTKPKVTHIETPESILAKAEFSMANPNYHMTQAQYNQWQWDRFAWEKGIYFDPTKRDYQGYPLPIHIPPLDVLPKHTEKEKSALKMHRHESKHSQQSGSKSKENKSNEKEKPSPKKEERLNVKPKPVVEEQYLQHEMQASTVVTSACAPNIPVTSHHVNKSCSVSGSTTTTSATMTKPKTVEIIEPIVEPPTKLETSESVHQPHTPLPNTIKHTPPTPSAPDIPSMGVYTPDSTTNSVHSLHYGQCDLDVSQLGLESPTSISSDMASQNSVESTRPPSVLPSHAQPQPQPQLQQPSYECSVQHNMQQNIAQQVQQNITVPASSPQQNTINQQISMPPVSQHQGTTSKRQMQQQRNRSNTPSSKQHSNVRSTPPSSQHAPIQQQRQRATPPTVQSHHHMQASPTQNQQQVQHNVMQQQQQQLQAHLQHHAMHQGYGHPHQLGATAMHQHPHHPHHHSVISQGNYIPVPQMAVSSQAFSAQAGSTYVSVPAMTTVIQHRMSAQQGGLGSLGSSHQKLGPSPACAVTSGGNFYIQSNAHSHTPGPVPTPSPVSASTIQTNTGQNQSGNSSCSLAKLQQLTNGLEMIPPGSCNTMTPPPTAMTLTPPPTHHPHGNMTPPPTHQMIQNQSVRNLTTPPSAIPANLQQQVLGYHKYYQTNMNVNQLGGTVTPPIGQNLGRSGRNSTNVAVQHMQSTSSRVSPNVALNPNIMAQYNSLNGYRMAAQQTPSAVAGYITNTAAGFINNAAQIPMQMGVMNMAQTQYQDPAAIQRAAQQNTMYTTYGYINGSLMQPLNGTMRR</sequence>
<evidence type="ECO:0000313" key="26">
    <source>
        <dbReference type="Proteomes" id="UP001353858"/>
    </source>
</evidence>
<evidence type="ECO:0000259" key="22">
    <source>
        <dbReference type="PROSITE" id="PS51504"/>
    </source>
</evidence>
<dbReference type="InterPro" id="IPR016181">
    <property type="entry name" value="Acyl_CoA_acyltransferase"/>
</dbReference>
<dbReference type="FunFam" id="3.40.630.30:FF:000001">
    <property type="entry name" value="Histone acetyltransferase"/>
    <property type="match status" value="1"/>
</dbReference>
<dbReference type="GO" id="GO:0003712">
    <property type="term" value="F:transcription coregulator activity"/>
    <property type="evidence" value="ECO:0007669"/>
    <property type="project" value="TreeGrafter"/>
</dbReference>
<feature type="compositionally biased region" description="Low complexity" evidence="20">
    <location>
        <begin position="339"/>
        <end position="352"/>
    </location>
</feature>
<evidence type="ECO:0000256" key="10">
    <source>
        <dbReference type="ARBA" id="ARBA00022771"/>
    </source>
</evidence>
<keyword evidence="11" id="KW-0862">Zinc</keyword>
<dbReference type="SUPFAM" id="SSF57903">
    <property type="entry name" value="FYVE/PHD zinc finger"/>
    <property type="match status" value="1"/>
</dbReference>
<organism evidence="25 26">
    <name type="scientific">Aquatica leii</name>
    <dbReference type="NCBI Taxonomy" id="1421715"/>
    <lineage>
        <taxon>Eukaryota</taxon>
        <taxon>Metazoa</taxon>
        <taxon>Ecdysozoa</taxon>
        <taxon>Arthropoda</taxon>
        <taxon>Hexapoda</taxon>
        <taxon>Insecta</taxon>
        <taxon>Pterygota</taxon>
        <taxon>Neoptera</taxon>
        <taxon>Endopterygota</taxon>
        <taxon>Coleoptera</taxon>
        <taxon>Polyphaga</taxon>
        <taxon>Elateriformia</taxon>
        <taxon>Elateroidea</taxon>
        <taxon>Lampyridae</taxon>
        <taxon>Luciolinae</taxon>
        <taxon>Aquatica</taxon>
    </lineage>
</organism>
<feature type="compositionally biased region" description="Low complexity" evidence="20">
    <location>
        <begin position="533"/>
        <end position="562"/>
    </location>
</feature>
<dbReference type="PANTHER" id="PTHR10615">
    <property type="entry name" value="HISTONE ACETYLTRANSFERASE"/>
    <property type="match status" value="1"/>
</dbReference>
<feature type="compositionally biased region" description="Basic and acidic residues" evidence="20">
    <location>
        <begin position="1606"/>
        <end position="1629"/>
    </location>
</feature>
<dbReference type="InterPro" id="IPR011011">
    <property type="entry name" value="Znf_FYVE_PHD"/>
</dbReference>
<feature type="region of interest" description="Disordered" evidence="20">
    <location>
        <begin position="2109"/>
        <end position="2203"/>
    </location>
</feature>
<dbReference type="Gene3D" id="3.30.40.10">
    <property type="entry name" value="Zinc/RING finger domain, C3HC4 (zinc finger)"/>
    <property type="match status" value="1"/>
</dbReference>
<dbReference type="GO" id="GO:0003677">
    <property type="term" value="F:DNA binding"/>
    <property type="evidence" value="ECO:0007669"/>
    <property type="project" value="InterPro"/>
</dbReference>
<feature type="compositionally biased region" description="Polar residues" evidence="20">
    <location>
        <begin position="2032"/>
        <end position="2051"/>
    </location>
</feature>
<dbReference type="Gene3D" id="1.10.10.10">
    <property type="entry name" value="Winged helix-like DNA-binding domain superfamily/Winged helix DNA-binding domain"/>
    <property type="match status" value="2"/>
</dbReference>
<accession>A0AAN7P1W5</accession>
<dbReference type="PROSITE" id="PS50016">
    <property type="entry name" value="ZF_PHD_2"/>
    <property type="match status" value="1"/>
</dbReference>
<keyword evidence="12" id="KW-0832">Ubl conjugation</keyword>
<dbReference type="GO" id="GO:0000786">
    <property type="term" value="C:nucleosome"/>
    <property type="evidence" value="ECO:0007669"/>
    <property type="project" value="InterPro"/>
</dbReference>